<feature type="domain" description="DUF306" evidence="2">
    <location>
        <begin position="59"/>
        <end position="143"/>
    </location>
</feature>
<keyword evidence="4" id="KW-1185">Reference proteome</keyword>
<dbReference type="PANTHER" id="PTHR35535">
    <property type="entry name" value="HEAT SHOCK PROTEIN HSLJ"/>
    <property type="match status" value="1"/>
</dbReference>
<dbReference type="InterPro" id="IPR038670">
    <property type="entry name" value="HslJ-like_sf"/>
</dbReference>
<keyword evidence="1" id="KW-0732">Signal</keyword>
<organism evidence="3 4">
    <name type="scientific">Teichococcus globiformis</name>
    <dbReference type="NCBI Taxonomy" id="2307229"/>
    <lineage>
        <taxon>Bacteria</taxon>
        <taxon>Pseudomonadati</taxon>
        <taxon>Pseudomonadota</taxon>
        <taxon>Alphaproteobacteria</taxon>
        <taxon>Acetobacterales</taxon>
        <taxon>Roseomonadaceae</taxon>
        <taxon>Roseomonas</taxon>
    </lineage>
</organism>
<evidence type="ECO:0000313" key="3">
    <source>
        <dbReference type="EMBL" id="MFC3125668.1"/>
    </source>
</evidence>
<dbReference type="PROSITE" id="PS51257">
    <property type="entry name" value="PROKAR_LIPOPROTEIN"/>
    <property type="match status" value="1"/>
</dbReference>
<protein>
    <submittedName>
        <fullName evidence="3">META domain-containing protein</fullName>
    </submittedName>
</protein>
<dbReference type="Gene3D" id="2.40.128.270">
    <property type="match status" value="1"/>
</dbReference>
<feature type="signal peptide" evidence="1">
    <location>
        <begin position="1"/>
        <end position="19"/>
    </location>
</feature>
<dbReference type="Pfam" id="PF03724">
    <property type="entry name" value="META"/>
    <property type="match status" value="1"/>
</dbReference>
<evidence type="ECO:0000256" key="1">
    <source>
        <dbReference type="SAM" id="SignalP"/>
    </source>
</evidence>
<sequence>MNRAIPAVALAALLAACSAAPQSPQGATGSDRTAGAATPPVEAVDWRLADAGAVARLPSLRLDPVSRRASGSGGCNRLAGPYMLDGARLRIGPLASTRMACLDPAASALEARFLAALDATASYRIGGGFLTLLDAAGRPLLKLEPAG</sequence>
<dbReference type="Proteomes" id="UP001595593">
    <property type="component" value="Unassembled WGS sequence"/>
</dbReference>
<evidence type="ECO:0000313" key="4">
    <source>
        <dbReference type="Proteomes" id="UP001595593"/>
    </source>
</evidence>
<reference evidence="4" key="1">
    <citation type="journal article" date="2019" name="Int. J. Syst. Evol. Microbiol.">
        <title>The Global Catalogue of Microorganisms (GCM) 10K type strain sequencing project: providing services to taxonomists for standard genome sequencing and annotation.</title>
        <authorList>
            <consortium name="The Broad Institute Genomics Platform"/>
            <consortium name="The Broad Institute Genome Sequencing Center for Infectious Disease"/>
            <person name="Wu L."/>
            <person name="Ma J."/>
        </authorList>
    </citation>
    <scope>NUCLEOTIDE SEQUENCE [LARGE SCALE GENOMIC DNA]</scope>
    <source>
        <strain evidence="4">KCTC 52094</strain>
    </source>
</reference>
<dbReference type="EMBL" id="JBHRTN010000010">
    <property type="protein sequence ID" value="MFC3125668.1"/>
    <property type="molecule type" value="Genomic_DNA"/>
</dbReference>
<dbReference type="RefSeq" id="WP_379596520.1">
    <property type="nucleotide sequence ID" value="NZ_JBHRTN010000010.1"/>
</dbReference>
<proteinExistence type="predicted"/>
<dbReference type="InterPro" id="IPR053147">
    <property type="entry name" value="Hsp_HslJ-like"/>
</dbReference>
<feature type="chain" id="PRO_5045416222" evidence="1">
    <location>
        <begin position="20"/>
        <end position="147"/>
    </location>
</feature>
<name>A0ABV7G1A7_9PROT</name>
<gene>
    <name evidence="3" type="ORF">ACFOD4_11380</name>
</gene>
<dbReference type="InterPro" id="IPR005184">
    <property type="entry name" value="DUF306_Meta_HslJ"/>
</dbReference>
<comment type="caution">
    <text evidence="3">The sequence shown here is derived from an EMBL/GenBank/DDBJ whole genome shotgun (WGS) entry which is preliminary data.</text>
</comment>
<accession>A0ABV7G1A7</accession>
<dbReference type="PANTHER" id="PTHR35535:SF2">
    <property type="entry name" value="DUF306 DOMAIN-CONTAINING PROTEIN"/>
    <property type="match status" value="1"/>
</dbReference>
<evidence type="ECO:0000259" key="2">
    <source>
        <dbReference type="Pfam" id="PF03724"/>
    </source>
</evidence>